<sequence>MWQPRTRERQAATPDPRVWRCGPEGGGAKVSAALRHIRNRRPALALADRRPSHPRTAAVVRYATPRAPV</sequence>
<evidence type="ECO:0000256" key="1">
    <source>
        <dbReference type="SAM" id="MobiDB-lite"/>
    </source>
</evidence>
<feature type="region of interest" description="Disordered" evidence="1">
    <location>
        <begin position="1"/>
        <end position="26"/>
    </location>
</feature>
<evidence type="ECO:0000313" key="2">
    <source>
        <dbReference type="EMBL" id="AXQ57435.1"/>
    </source>
</evidence>
<protein>
    <submittedName>
        <fullName evidence="2">Uncharacterized protein</fullName>
    </submittedName>
</protein>
<organism evidence="2 3">
    <name type="scientific">Streptomyces koyangensis</name>
    <dbReference type="NCBI Taxonomy" id="188770"/>
    <lineage>
        <taxon>Bacteria</taxon>
        <taxon>Bacillati</taxon>
        <taxon>Actinomycetota</taxon>
        <taxon>Actinomycetes</taxon>
        <taxon>Kitasatosporales</taxon>
        <taxon>Streptomycetaceae</taxon>
        <taxon>Streptomyces</taxon>
        <taxon>Streptomyces aurantiacus group</taxon>
    </lineage>
</organism>
<reference evidence="2 3" key="1">
    <citation type="submission" date="2018-08" db="EMBL/GenBank/DDBJ databases">
        <authorList>
            <person name="Ferrada E.E."/>
            <person name="Latorre B.A."/>
        </authorList>
    </citation>
    <scope>NUCLEOTIDE SEQUENCE [LARGE SCALE GENOMIC DNA]</scope>
    <source>
        <strain evidence="2 3">VK-A60T</strain>
    </source>
</reference>
<proteinExistence type="predicted"/>
<dbReference type="KEGG" id="sky:D0C37_24425"/>
<accession>A0A385DGA0</accession>
<feature type="compositionally biased region" description="Basic and acidic residues" evidence="1">
    <location>
        <begin position="1"/>
        <end position="10"/>
    </location>
</feature>
<dbReference type="AlphaFoldDB" id="A0A385DGA0"/>
<evidence type="ECO:0000313" key="3">
    <source>
        <dbReference type="Proteomes" id="UP000259636"/>
    </source>
</evidence>
<gene>
    <name evidence="2" type="ORF">D0C37_24425</name>
</gene>
<dbReference type="Proteomes" id="UP000259636">
    <property type="component" value="Chromosome"/>
</dbReference>
<dbReference type="EMBL" id="CP031742">
    <property type="protein sequence ID" value="AXQ57435.1"/>
    <property type="molecule type" value="Genomic_DNA"/>
</dbReference>
<name>A0A385DGA0_9ACTN</name>